<dbReference type="PIRSF" id="PIRSF000660">
    <property type="entry name" value="Ser/Thr_PK_GCN2"/>
    <property type="match status" value="1"/>
</dbReference>
<comment type="catalytic activity">
    <reaction evidence="8">
        <text>L-threonyl-[protein] + ATP = O-phospho-L-threonyl-[protein] + ADP + H(+)</text>
        <dbReference type="Rhea" id="RHEA:46608"/>
        <dbReference type="Rhea" id="RHEA-COMP:11060"/>
        <dbReference type="Rhea" id="RHEA-COMP:11605"/>
        <dbReference type="ChEBI" id="CHEBI:15378"/>
        <dbReference type="ChEBI" id="CHEBI:30013"/>
        <dbReference type="ChEBI" id="CHEBI:30616"/>
        <dbReference type="ChEBI" id="CHEBI:61977"/>
        <dbReference type="ChEBI" id="CHEBI:456216"/>
        <dbReference type="EC" id="2.7.11.1"/>
    </reaction>
</comment>
<evidence type="ECO:0000256" key="11">
    <source>
        <dbReference type="PIRSR" id="PIRSR000660-2"/>
    </source>
</evidence>
<dbReference type="Pfam" id="PF00069">
    <property type="entry name" value="Pkinase"/>
    <property type="match status" value="3"/>
</dbReference>
<evidence type="ECO:0000256" key="13">
    <source>
        <dbReference type="SAM" id="Coils"/>
    </source>
</evidence>
<dbReference type="Pfam" id="PF05773">
    <property type="entry name" value="RWD"/>
    <property type="match status" value="1"/>
</dbReference>
<dbReference type="InterPro" id="IPR006575">
    <property type="entry name" value="RWD_dom"/>
</dbReference>
<dbReference type="InterPro" id="IPR008271">
    <property type="entry name" value="Ser/Thr_kinase_AS"/>
</dbReference>
<keyword evidence="3" id="KW-0808">Transferase</keyword>
<evidence type="ECO:0000256" key="12">
    <source>
        <dbReference type="PROSITE-ProRule" id="PRU10141"/>
    </source>
</evidence>
<dbReference type="GO" id="GO:0000077">
    <property type="term" value="P:DNA damage checkpoint signaling"/>
    <property type="evidence" value="ECO:0007669"/>
    <property type="project" value="InterPro"/>
</dbReference>
<organism evidence="17 18">
    <name type="scientific">Rhizopogon vinicolor AM-OR11-026</name>
    <dbReference type="NCBI Taxonomy" id="1314800"/>
    <lineage>
        <taxon>Eukaryota</taxon>
        <taxon>Fungi</taxon>
        <taxon>Dikarya</taxon>
        <taxon>Basidiomycota</taxon>
        <taxon>Agaricomycotina</taxon>
        <taxon>Agaricomycetes</taxon>
        <taxon>Agaricomycetidae</taxon>
        <taxon>Boletales</taxon>
        <taxon>Suillineae</taxon>
        <taxon>Rhizopogonaceae</taxon>
        <taxon>Rhizopogon</taxon>
    </lineage>
</organism>
<dbReference type="OrthoDB" id="341578at2759"/>
<reference evidence="17 18" key="1">
    <citation type="submission" date="2016-06" db="EMBL/GenBank/DDBJ databases">
        <title>Comparative genomics of the ectomycorrhizal sister species Rhizopogon vinicolor and Rhizopogon vesiculosus (Basidiomycota: Boletales) reveals a divergence of the mating type B locus.</title>
        <authorList>
            <consortium name="DOE Joint Genome Institute"/>
            <person name="Mujic A.B."/>
            <person name="Kuo A."/>
            <person name="Tritt A."/>
            <person name="Lipzen A."/>
            <person name="Chen C."/>
            <person name="Johnson J."/>
            <person name="Sharma A."/>
            <person name="Barry K."/>
            <person name="Grigoriev I.V."/>
            <person name="Spatafora J.W."/>
        </authorList>
    </citation>
    <scope>NUCLEOTIDE SEQUENCE [LARGE SCALE GENOMIC DNA]</scope>
    <source>
        <strain evidence="17 18">AM-OR11-026</strain>
    </source>
</reference>
<dbReference type="PROSITE" id="PS00107">
    <property type="entry name" value="PROTEIN_KINASE_ATP"/>
    <property type="match status" value="1"/>
</dbReference>
<evidence type="ECO:0000256" key="8">
    <source>
        <dbReference type="ARBA" id="ARBA00047899"/>
    </source>
</evidence>
<keyword evidence="5 17" id="KW-0418">Kinase</keyword>
<evidence type="ECO:0000256" key="7">
    <source>
        <dbReference type="ARBA" id="ARBA00037982"/>
    </source>
</evidence>
<evidence type="ECO:0000256" key="3">
    <source>
        <dbReference type="ARBA" id="ARBA00022679"/>
    </source>
</evidence>
<dbReference type="PANTHER" id="PTHR11042">
    <property type="entry name" value="EUKARYOTIC TRANSLATION INITIATION FACTOR 2-ALPHA KINASE EIF2-ALPHA KINASE -RELATED"/>
    <property type="match status" value="1"/>
</dbReference>
<dbReference type="GO" id="GO:0005634">
    <property type="term" value="C:nucleus"/>
    <property type="evidence" value="ECO:0007669"/>
    <property type="project" value="TreeGrafter"/>
</dbReference>
<dbReference type="InterPro" id="IPR016135">
    <property type="entry name" value="UBQ-conjugating_enzyme/RWD"/>
</dbReference>
<dbReference type="STRING" id="1314800.A0A1B7N0W3"/>
<feature type="domain" description="RWD" evidence="16">
    <location>
        <begin position="10"/>
        <end position="124"/>
    </location>
</feature>
<dbReference type="EMBL" id="KV448292">
    <property type="protein sequence ID" value="OAX38484.1"/>
    <property type="molecule type" value="Genomic_DNA"/>
</dbReference>
<dbReference type="GO" id="GO:0005737">
    <property type="term" value="C:cytoplasm"/>
    <property type="evidence" value="ECO:0007669"/>
    <property type="project" value="TreeGrafter"/>
</dbReference>
<dbReference type="InterPro" id="IPR024435">
    <property type="entry name" value="HisRS-related_dom"/>
</dbReference>
<keyword evidence="6 11" id="KW-0067">ATP-binding</keyword>
<feature type="compositionally biased region" description="Acidic residues" evidence="14">
    <location>
        <begin position="697"/>
        <end position="711"/>
    </location>
</feature>
<dbReference type="PROSITE" id="PS50908">
    <property type="entry name" value="RWD"/>
    <property type="match status" value="1"/>
</dbReference>
<evidence type="ECO:0000256" key="2">
    <source>
        <dbReference type="ARBA" id="ARBA00022527"/>
    </source>
</evidence>
<dbReference type="Gene3D" id="3.30.930.10">
    <property type="entry name" value="Bira Bifunctional Protein, Domain 2"/>
    <property type="match status" value="1"/>
</dbReference>
<feature type="binding site" evidence="11">
    <location>
        <begin position="565"/>
        <end position="573"/>
    </location>
    <ligand>
        <name>ATP</name>
        <dbReference type="ChEBI" id="CHEBI:30616"/>
    </ligand>
</feature>
<dbReference type="SMART" id="SM00220">
    <property type="entry name" value="S_TKc"/>
    <property type="match status" value="1"/>
</dbReference>
<evidence type="ECO:0000313" key="17">
    <source>
        <dbReference type="EMBL" id="OAX38484.1"/>
    </source>
</evidence>
<dbReference type="PANTHER" id="PTHR11042:SF136">
    <property type="entry name" value="EIF-2-ALPHA KINASE GCN2"/>
    <property type="match status" value="1"/>
</dbReference>
<evidence type="ECO:0000256" key="1">
    <source>
        <dbReference type="ARBA" id="ARBA00012513"/>
    </source>
</evidence>
<dbReference type="Gene3D" id="3.40.50.800">
    <property type="entry name" value="Anticodon-binding domain"/>
    <property type="match status" value="1"/>
</dbReference>
<dbReference type="InterPro" id="IPR000719">
    <property type="entry name" value="Prot_kinase_dom"/>
</dbReference>
<feature type="active site" description="Proton acceptor" evidence="10">
    <location>
        <position position="787"/>
    </location>
</feature>
<protein>
    <recommendedName>
        <fullName evidence="1">non-specific serine/threonine protein kinase</fullName>
        <ecNumber evidence="1">2.7.11.1</ecNumber>
    </recommendedName>
</protein>
<evidence type="ECO:0000256" key="10">
    <source>
        <dbReference type="PIRSR" id="PIRSR000660-1"/>
    </source>
</evidence>
<dbReference type="Pfam" id="PF13393">
    <property type="entry name" value="tRNA-synt_His"/>
    <property type="match status" value="1"/>
</dbReference>
<dbReference type="PROSITE" id="PS50011">
    <property type="entry name" value="PROTEIN_KINASE_DOM"/>
    <property type="match status" value="2"/>
</dbReference>
<dbReference type="InterPro" id="IPR041715">
    <property type="entry name" value="HisRS-like_core"/>
</dbReference>
<evidence type="ECO:0000259" key="15">
    <source>
        <dbReference type="PROSITE" id="PS50011"/>
    </source>
</evidence>
<dbReference type="InParanoid" id="A0A1B7N0W3"/>
<comment type="catalytic activity">
    <reaction evidence="9">
        <text>L-seryl-[protein] + ATP = O-phospho-L-seryl-[protein] + ADP + H(+)</text>
        <dbReference type="Rhea" id="RHEA:17989"/>
        <dbReference type="Rhea" id="RHEA-COMP:9863"/>
        <dbReference type="Rhea" id="RHEA-COMP:11604"/>
        <dbReference type="ChEBI" id="CHEBI:15378"/>
        <dbReference type="ChEBI" id="CHEBI:29999"/>
        <dbReference type="ChEBI" id="CHEBI:30616"/>
        <dbReference type="ChEBI" id="CHEBI:83421"/>
        <dbReference type="ChEBI" id="CHEBI:456216"/>
        <dbReference type="EC" id="2.7.11.1"/>
    </reaction>
</comment>
<evidence type="ECO:0000256" key="5">
    <source>
        <dbReference type="ARBA" id="ARBA00022777"/>
    </source>
</evidence>
<feature type="region of interest" description="Disordered" evidence="14">
    <location>
        <begin position="687"/>
        <end position="713"/>
    </location>
</feature>
<comment type="similarity">
    <text evidence="7">Belongs to the protein kinase superfamily. Ser/Thr protein kinase family. GCN2 subfamily.</text>
</comment>
<dbReference type="GO" id="GO:0004694">
    <property type="term" value="F:eukaryotic translation initiation factor 2alpha kinase activity"/>
    <property type="evidence" value="ECO:0007669"/>
    <property type="project" value="InterPro"/>
</dbReference>
<feature type="binding site" evidence="11">
    <location>
        <position position="588"/>
    </location>
    <ligand>
        <name>ATP</name>
        <dbReference type="ChEBI" id="CHEBI:30616"/>
    </ligand>
</feature>
<feature type="domain" description="Protein kinase" evidence="15">
    <location>
        <begin position="559"/>
        <end position="933"/>
    </location>
</feature>
<dbReference type="InterPro" id="IPR045864">
    <property type="entry name" value="aa-tRNA-synth_II/BPL/LPL"/>
</dbReference>
<dbReference type="FunCoup" id="A0A1B7N0W3">
    <property type="interactions" value="615"/>
</dbReference>
<dbReference type="GO" id="GO:0005524">
    <property type="term" value="F:ATP binding"/>
    <property type="evidence" value="ECO:0007669"/>
    <property type="project" value="UniProtKB-UniRule"/>
</dbReference>
<dbReference type="Gene3D" id="3.10.110.10">
    <property type="entry name" value="Ubiquitin Conjugating Enzyme"/>
    <property type="match status" value="1"/>
</dbReference>
<evidence type="ECO:0000256" key="4">
    <source>
        <dbReference type="ARBA" id="ARBA00022741"/>
    </source>
</evidence>
<dbReference type="EC" id="2.7.11.1" evidence="1"/>
<dbReference type="Proteomes" id="UP000092154">
    <property type="component" value="Unassembled WGS sequence"/>
</dbReference>
<accession>A0A1B7N0W3</accession>
<evidence type="ECO:0000259" key="16">
    <source>
        <dbReference type="PROSITE" id="PS50908"/>
    </source>
</evidence>
<keyword evidence="18" id="KW-1185">Reference proteome</keyword>
<evidence type="ECO:0000256" key="6">
    <source>
        <dbReference type="ARBA" id="ARBA00022840"/>
    </source>
</evidence>
<dbReference type="SUPFAM" id="SSF54495">
    <property type="entry name" value="UBC-like"/>
    <property type="match status" value="1"/>
</dbReference>
<feature type="binding site" evidence="12">
    <location>
        <position position="589"/>
    </location>
    <ligand>
        <name>ATP</name>
        <dbReference type="ChEBI" id="CHEBI:30616"/>
    </ligand>
</feature>
<dbReference type="SUPFAM" id="SSF56112">
    <property type="entry name" value="Protein kinase-like (PK-like)"/>
    <property type="match status" value="2"/>
</dbReference>
<feature type="region of interest" description="Disordered" evidence="14">
    <location>
        <begin position="630"/>
        <end position="668"/>
    </location>
</feature>
<keyword evidence="2" id="KW-0723">Serine/threonine-protein kinase</keyword>
<evidence type="ECO:0000313" key="18">
    <source>
        <dbReference type="Proteomes" id="UP000092154"/>
    </source>
</evidence>
<keyword evidence="13" id="KW-0175">Coiled coil</keyword>
<name>A0A1B7N0W3_9AGAM</name>
<feature type="coiled-coil region" evidence="13">
    <location>
        <begin position="136"/>
        <end position="182"/>
    </location>
</feature>
<feature type="compositionally biased region" description="Basic and acidic residues" evidence="14">
    <location>
        <begin position="656"/>
        <end position="668"/>
    </location>
</feature>
<dbReference type="Gene3D" id="3.30.200.20">
    <property type="entry name" value="Phosphorylase Kinase, domain 1"/>
    <property type="match status" value="1"/>
</dbReference>
<dbReference type="InterPro" id="IPR050339">
    <property type="entry name" value="CC_SR_Kinase"/>
</dbReference>
<dbReference type="InterPro" id="IPR036621">
    <property type="entry name" value="Anticodon-bd_dom_sf"/>
</dbReference>
<gene>
    <name evidence="17" type="ORF">K503DRAFT_770428</name>
</gene>
<dbReference type="Gene3D" id="1.10.510.10">
    <property type="entry name" value="Transferase(Phosphotransferase) domain 1"/>
    <property type="match status" value="2"/>
</dbReference>
<proteinExistence type="inferred from homology"/>
<dbReference type="InterPro" id="IPR011009">
    <property type="entry name" value="Kinase-like_dom_sf"/>
</dbReference>
<keyword evidence="4 11" id="KW-0547">Nucleotide-binding</keyword>
<dbReference type="InterPro" id="IPR017441">
    <property type="entry name" value="Protein_kinase_ATP_BS"/>
</dbReference>
<evidence type="ECO:0000256" key="14">
    <source>
        <dbReference type="SAM" id="MobiDB-lite"/>
    </source>
</evidence>
<dbReference type="SMART" id="SM00591">
    <property type="entry name" value="RWD"/>
    <property type="match status" value="1"/>
</dbReference>
<dbReference type="CDD" id="cd23823">
    <property type="entry name" value="RWD_GCN2"/>
    <property type="match status" value="1"/>
</dbReference>
<feature type="compositionally biased region" description="Low complexity" evidence="14">
    <location>
        <begin position="631"/>
        <end position="652"/>
    </location>
</feature>
<feature type="domain" description="Protein kinase" evidence="15">
    <location>
        <begin position="191"/>
        <end position="523"/>
    </location>
</feature>
<evidence type="ECO:0000256" key="9">
    <source>
        <dbReference type="ARBA" id="ARBA00048679"/>
    </source>
</evidence>
<sequence>METTEELQQLEITALKSIYDTDFFEPPPPKAWKGAARLPEFIIKVIHPDPTHVSKVYFHLHTKLPKTYPTLATPAFTIQKPTRGINHEHEVALQKAIHAEAQKLRGSEMVFQIITSAQEWLADHVHPPVEASGSLATEMTRRAIEEERERKQREEEEAEREFELAAQRAEQLQEQIQADAQRHLLAKEMKYKAARRRAQSDATEVPSSGDTLTESFPNEIEFRGVRFNAVKMFHPRKECLGITYLADPLCDDVNATLPLEVHTIDFNSDYYTSNQGKKKLAVAEAEIQKLINIHHPNLLSTLAVKLNFPHSRTPPRLTILSEQRPALTLQDVLEDCERLREDRASEYLGQILSALNAVHSADIVHRGLDISCVYLATRENRTHSKMVRIGKVGYHARLKDYHKSNPFGTGMPTVNEDESIRPKPWLSKDVLESVLSYTRSRDIHSVGVIFMQMVNGRDVMRQFSDPKEAVQAAALSPTLQACALDMLVHAKKVSCLSLLAELASAAPLQSPRRVGSPTVIPFVGNDVRTPKPNGYFGSPEKDYFVPQRFAPASRWKEDWEELELLGRGAFGSVVKARNRIDGRIYAVKKIRLRSDKDDNKLFREVNALSKLSHRFIVRYYTTWVEFNEPNSSRTSSYSDTGSDSGTESGMTSVPQSHEREKSDPFKVKMEDLDDYSSDKTSFPSIHFTRSEIRDGGREDDDDEDDDDDSDGEFGNLFSSEYITDVEVDVPKDTIQPRTLYIQMEFVERQTLKERVAEDLSEEEAWRLFYQILDALVHMGSMGILHRDIKLTNIFIDGKGDCKVGDFGLATSSLAAVDPSDLSPSVVHSDSELTFEVGTKLYIAPEVQSRKRGPRNHSKADMYSLGIVFFEMNYSFSTGAERIAVLEDLRKPEVYFPRDWDAQRSRQKQIIASLLRHDPAQRPTALELSQSPLLPPRVEDEYFRGALQMMTKPDSPYHQGVLSALFSRPVDLVRSHLYDLEAETPEHAHLNEIVENRVATIFRLHGAVNMEPPLLVPSTNPEESQTHATFIDRHGELVCLPNNALVPFARLAARDGARRIKRFHITNIYRPNSAPGHPKATKAAVLDVITPDTKHGLIAAGAEVLTLLSNCLTSFPNLAQNYEIHISHSKVVDLALNRIPEELRSSVIDIINQSKSTASQKRASLLKKGLLRSTTDELEALAEIDEDIDALLSKLEKVSPTLVTVMKPAVEEVKETIQFATSAGFSFPVFFHPLMWGAHHMHFKEGVRIEVVRRTRRVDVLAAAGRYDNLIAQYSTAKSRSDPPICAFAVQIALEKITVVLAAFQSTSVKALVKEQRSFGFWSPRRCDVYILSYQPGYLQDRLEVASLLWQNNISADIMYDASLMEFEHESHADLSREGILFAIYPRPRTVRREQAAFKVKSILKGTEYEVSRQDLVGWLQHQIAEQKRIDLATSGSSAYPDVLTAPTPSKDASSTPEVQLILPIDAKKQRKHVKQILLDRAYEKAGHIKVAMQHGMPMLAVDVPNAVFDALVKSASWITDEEAWKGITVSMPTVHMAYAHQIREAAAKRKAEGLPYLLLYATREERMQILTLN</sequence>
<dbReference type="PROSITE" id="PS00108">
    <property type="entry name" value="PROTEIN_KINASE_ST"/>
    <property type="match status" value="1"/>
</dbReference>
<dbReference type="InterPro" id="IPR016255">
    <property type="entry name" value="Gcn2"/>
</dbReference>
<dbReference type="SUPFAM" id="SSF55681">
    <property type="entry name" value="Class II aaRS and biotin synthetases"/>
    <property type="match status" value="1"/>
</dbReference>
<dbReference type="Pfam" id="PF12745">
    <property type="entry name" value="HGTP_anticodon2"/>
    <property type="match status" value="1"/>
</dbReference>